<reference evidence="1" key="1">
    <citation type="submission" date="2019-08" db="EMBL/GenBank/DDBJ databases">
        <title>Genome sequence of Clostridiales bacterium MT110.</title>
        <authorList>
            <person name="Cao J."/>
        </authorList>
    </citation>
    <scope>NUCLEOTIDE SEQUENCE</scope>
    <source>
        <strain evidence="1">MT110</strain>
    </source>
</reference>
<dbReference type="Proteomes" id="UP000594014">
    <property type="component" value="Chromosome"/>
</dbReference>
<keyword evidence="2" id="KW-1185">Reference proteome</keyword>
<gene>
    <name evidence="1" type="ORF">FRZ06_15200</name>
</gene>
<evidence type="ECO:0000313" key="2">
    <source>
        <dbReference type="Proteomes" id="UP000594014"/>
    </source>
</evidence>
<name>A0ACD1AEJ4_9FIRM</name>
<dbReference type="EMBL" id="CP042469">
    <property type="protein sequence ID" value="QOX64590.1"/>
    <property type="molecule type" value="Genomic_DNA"/>
</dbReference>
<evidence type="ECO:0000313" key="1">
    <source>
        <dbReference type="EMBL" id="QOX64590.1"/>
    </source>
</evidence>
<accession>A0ACD1AEJ4</accession>
<keyword evidence="1" id="KW-0378">Hydrolase</keyword>
<organism evidence="1 2">
    <name type="scientific">Anoxybacterium hadale</name>
    <dbReference type="NCBI Taxonomy" id="3408580"/>
    <lineage>
        <taxon>Bacteria</taxon>
        <taxon>Bacillati</taxon>
        <taxon>Bacillota</taxon>
        <taxon>Clostridia</taxon>
        <taxon>Peptostreptococcales</taxon>
        <taxon>Anaerovoracaceae</taxon>
        <taxon>Anoxybacterium</taxon>
    </lineage>
</organism>
<protein>
    <submittedName>
        <fullName evidence="1">Hydrolase</fullName>
    </submittedName>
</protein>
<sequence length="195" mass="20924">MGNQVLKLKKEDTVLVGIDFQERLMPAMKDNEDLEEAVVKLVKGCRILDVPAVFTQQYTKGLGPTVPAVAAAWTESLGEGSPEAELVAVEKTSFSAMGEPVFVQTLEKLGRKTVIIAGIEAHVCVQQTVIDLLEKGYTVFVAVDCISSRSKLDKKYSLGRMSGAGAVTTTCESILFELLGGAKEAGFKQISALVK</sequence>
<proteinExistence type="predicted"/>